<dbReference type="InterPro" id="IPR010730">
    <property type="entry name" value="HET"/>
</dbReference>
<dbReference type="PANTHER" id="PTHR24148">
    <property type="entry name" value="ANKYRIN REPEAT DOMAIN-CONTAINING PROTEIN 39 HOMOLOG-RELATED"/>
    <property type="match status" value="1"/>
</dbReference>
<organism evidence="2 3">
    <name type="scientific">Gnomoniopsis smithogilvyi</name>
    <dbReference type="NCBI Taxonomy" id="1191159"/>
    <lineage>
        <taxon>Eukaryota</taxon>
        <taxon>Fungi</taxon>
        <taxon>Dikarya</taxon>
        <taxon>Ascomycota</taxon>
        <taxon>Pezizomycotina</taxon>
        <taxon>Sordariomycetes</taxon>
        <taxon>Sordariomycetidae</taxon>
        <taxon>Diaporthales</taxon>
        <taxon>Gnomoniaceae</taxon>
        <taxon>Gnomoniopsis</taxon>
    </lineage>
</organism>
<dbReference type="PANTHER" id="PTHR24148:SF64">
    <property type="entry name" value="HETEROKARYON INCOMPATIBILITY DOMAIN-CONTAINING PROTEIN"/>
    <property type="match status" value="1"/>
</dbReference>
<keyword evidence="3" id="KW-1185">Reference proteome</keyword>
<dbReference type="EMBL" id="JAPEVB010000003">
    <property type="protein sequence ID" value="KAJ4391872.1"/>
    <property type="molecule type" value="Genomic_DNA"/>
</dbReference>
<evidence type="ECO:0000313" key="2">
    <source>
        <dbReference type="EMBL" id="KAJ4391872.1"/>
    </source>
</evidence>
<dbReference type="AlphaFoldDB" id="A0A9W8YWP6"/>
<name>A0A9W8YWP6_9PEZI</name>
<dbReference type="InterPro" id="IPR052895">
    <property type="entry name" value="HetReg/Transcr_Mod"/>
</dbReference>
<dbReference type="OrthoDB" id="2157530at2759"/>
<evidence type="ECO:0000259" key="1">
    <source>
        <dbReference type="Pfam" id="PF06985"/>
    </source>
</evidence>
<comment type="caution">
    <text evidence="2">The sequence shown here is derived from an EMBL/GenBank/DDBJ whole genome shotgun (WGS) entry which is preliminary data.</text>
</comment>
<sequence length="550" mass="63205">MNDRNDYWRTRLNRVAPYWPRRLLHIRGERLVSVERRGDSTYGDFESPKYNILSYTWGRFMSNSGAALPIEGVPWNIPRVRPSHFTTASFRNVIKQVALGASTSAADRCCHVWLDIACINQNSSDDEMMDEIGHQAAIFNRAQHCFIWLNHTPASSLKWAVDLWNSCFEQDFTDKIEGENGAEFIQGWPAKHRAFFSDPWFSSLWTLQEAFLRPDAILLTQEGSAVVGRWGYHGRGPVRLSRLASGCQKFCLVIETSYTEDPSTTSHGLEIFRLVLQIIDEYALRVIGESNAVKLYACSDNKRPLHPLDKIYGIQQVFGFSLGRASSLTELEDRFGASLNQLNPVIAQAFVHLEEPLTGRSWRITPKIHVPVSTLYVLRQEPESSCKIQYDEKLDSVMFRGATMRFEDCVSFWKRAAESEDSNGGLDWVHDIHLDRTDHNRSRLPASFFETEELRDNMYEEQIWRMNDVLLEVFGPELRVLRVGQSTNTHKKGLHSFHMSFGILVYPTVSETNRKSWNRIGFATWDVWDPEVAKEESQLFQPLVEPLCLA</sequence>
<dbReference type="Proteomes" id="UP001140453">
    <property type="component" value="Unassembled WGS sequence"/>
</dbReference>
<proteinExistence type="predicted"/>
<reference evidence="2" key="1">
    <citation type="submission" date="2022-10" db="EMBL/GenBank/DDBJ databases">
        <title>Tapping the CABI collections for fungal endophytes: first genome assemblies for Collariella, Neodidymelliopsis, Ascochyta clinopodiicola, Didymella pomorum, Didymosphaeria variabile, Neocosmospora piperis and Neocucurbitaria cava.</title>
        <authorList>
            <person name="Hill R."/>
        </authorList>
    </citation>
    <scope>NUCLEOTIDE SEQUENCE</scope>
    <source>
        <strain evidence="2">IMI 355082</strain>
    </source>
</reference>
<evidence type="ECO:0000313" key="3">
    <source>
        <dbReference type="Proteomes" id="UP001140453"/>
    </source>
</evidence>
<accession>A0A9W8YWP6</accession>
<gene>
    <name evidence="2" type="ORF">N0V93_005492</name>
</gene>
<protein>
    <recommendedName>
        <fullName evidence="1">Heterokaryon incompatibility domain-containing protein</fullName>
    </recommendedName>
</protein>
<dbReference type="Pfam" id="PF06985">
    <property type="entry name" value="HET"/>
    <property type="match status" value="1"/>
</dbReference>
<feature type="domain" description="Heterokaryon incompatibility" evidence="1">
    <location>
        <begin position="50"/>
        <end position="209"/>
    </location>
</feature>